<comment type="caution">
    <text evidence="1">The sequence shown here is derived from an EMBL/GenBank/DDBJ whole genome shotgun (WGS) entry which is preliminary data.</text>
</comment>
<protein>
    <submittedName>
        <fullName evidence="1">Uncharacterized protein</fullName>
    </submittedName>
</protein>
<dbReference type="AlphaFoldDB" id="A0A8S2DMT2"/>
<evidence type="ECO:0000313" key="2">
    <source>
        <dbReference type="EMBL" id="CAF3753067.1"/>
    </source>
</evidence>
<evidence type="ECO:0000313" key="3">
    <source>
        <dbReference type="Proteomes" id="UP000677228"/>
    </source>
</evidence>
<accession>A0A8S2DMT2</accession>
<dbReference type="Proteomes" id="UP000677228">
    <property type="component" value="Unassembled WGS sequence"/>
</dbReference>
<name>A0A8S2DMT2_9BILA</name>
<gene>
    <name evidence="1" type="ORF">OVA965_LOCUS13661</name>
    <name evidence="2" type="ORF">TMI583_LOCUS13666</name>
</gene>
<sequence length="83" mass="9628">MVNLFKRNNKYLYVKKQKNVERKQADHWFLGAIGLALIPADIVESTWVDIIDLYSPDYAGAVTFNDYLVQKYVDRDGMLIMPS</sequence>
<dbReference type="EMBL" id="CAJOBA010005734">
    <property type="protein sequence ID" value="CAF3753067.1"/>
    <property type="molecule type" value="Genomic_DNA"/>
</dbReference>
<proteinExistence type="predicted"/>
<evidence type="ECO:0000313" key="1">
    <source>
        <dbReference type="EMBL" id="CAF0982527.1"/>
    </source>
</evidence>
<dbReference type="EMBL" id="CAJNOK010005727">
    <property type="protein sequence ID" value="CAF0982527.1"/>
    <property type="molecule type" value="Genomic_DNA"/>
</dbReference>
<dbReference type="Proteomes" id="UP000682733">
    <property type="component" value="Unassembled WGS sequence"/>
</dbReference>
<reference evidence="1" key="1">
    <citation type="submission" date="2021-02" db="EMBL/GenBank/DDBJ databases">
        <authorList>
            <person name="Nowell W R."/>
        </authorList>
    </citation>
    <scope>NUCLEOTIDE SEQUENCE</scope>
</reference>
<organism evidence="1 3">
    <name type="scientific">Didymodactylos carnosus</name>
    <dbReference type="NCBI Taxonomy" id="1234261"/>
    <lineage>
        <taxon>Eukaryota</taxon>
        <taxon>Metazoa</taxon>
        <taxon>Spiralia</taxon>
        <taxon>Gnathifera</taxon>
        <taxon>Rotifera</taxon>
        <taxon>Eurotatoria</taxon>
        <taxon>Bdelloidea</taxon>
        <taxon>Philodinida</taxon>
        <taxon>Philodinidae</taxon>
        <taxon>Didymodactylos</taxon>
    </lineage>
</organism>